<keyword evidence="3" id="KW-1185">Reference proteome</keyword>
<feature type="transmembrane region" description="Helical" evidence="1">
    <location>
        <begin position="158"/>
        <end position="178"/>
    </location>
</feature>
<dbReference type="EMBL" id="BEYU01000124">
    <property type="protein sequence ID" value="GBG32551.1"/>
    <property type="molecule type" value="Genomic_DNA"/>
</dbReference>
<evidence type="ECO:0000313" key="2">
    <source>
        <dbReference type="EMBL" id="GBG32551.1"/>
    </source>
</evidence>
<dbReference type="AlphaFoldDB" id="A0A2R5GVW3"/>
<organism evidence="2 3">
    <name type="scientific">Hondaea fermentalgiana</name>
    <dbReference type="NCBI Taxonomy" id="2315210"/>
    <lineage>
        <taxon>Eukaryota</taxon>
        <taxon>Sar</taxon>
        <taxon>Stramenopiles</taxon>
        <taxon>Bigyra</taxon>
        <taxon>Labyrinthulomycetes</taxon>
        <taxon>Thraustochytrida</taxon>
        <taxon>Thraustochytriidae</taxon>
        <taxon>Hondaea</taxon>
    </lineage>
</organism>
<dbReference type="Proteomes" id="UP000241890">
    <property type="component" value="Unassembled WGS sequence"/>
</dbReference>
<evidence type="ECO:0000256" key="1">
    <source>
        <dbReference type="SAM" id="Phobius"/>
    </source>
</evidence>
<name>A0A2R5GVW3_9STRA</name>
<keyword evidence="1" id="KW-0812">Transmembrane</keyword>
<accession>A0A2R5GVW3</accession>
<feature type="transmembrane region" description="Helical" evidence="1">
    <location>
        <begin position="100"/>
        <end position="119"/>
    </location>
</feature>
<feature type="transmembrane region" description="Helical" evidence="1">
    <location>
        <begin position="425"/>
        <end position="450"/>
    </location>
</feature>
<feature type="transmembrane region" description="Helical" evidence="1">
    <location>
        <begin position="190"/>
        <end position="212"/>
    </location>
</feature>
<keyword evidence="1" id="KW-0472">Membrane</keyword>
<evidence type="ECO:0000313" key="3">
    <source>
        <dbReference type="Proteomes" id="UP000241890"/>
    </source>
</evidence>
<proteinExistence type="predicted"/>
<feature type="transmembrane region" description="Helical" evidence="1">
    <location>
        <begin position="126"/>
        <end position="146"/>
    </location>
</feature>
<feature type="transmembrane region" description="Helical" evidence="1">
    <location>
        <begin position="232"/>
        <end position="254"/>
    </location>
</feature>
<dbReference type="InParanoid" id="A0A2R5GVW3"/>
<feature type="transmembrane region" description="Helical" evidence="1">
    <location>
        <begin position="290"/>
        <end position="310"/>
    </location>
</feature>
<keyword evidence="1" id="KW-1133">Transmembrane helix</keyword>
<gene>
    <name evidence="2" type="ORF">FCC1311_087752</name>
</gene>
<comment type="caution">
    <text evidence="2">The sequence shown here is derived from an EMBL/GenBank/DDBJ whole genome shotgun (WGS) entry which is preliminary data.</text>
</comment>
<feature type="transmembrane region" description="Helical" evidence="1">
    <location>
        <begin position="65"/>
        <end position="88"/>
    </location>
</feature>
<protein>
    <submittedName>
        <fullName evidence="2">Uncharacterized protein</fullName>
    </submittedName>
</protein>
<reference evidence="2 3" key="1">
    <citation type="submission" date="2017-12" db="EMBL/GenBank/DDBJ databases">
        <title>Sequencing, de novo assembly and annotation of complete genome of a new Thraustochytrid species, strain FCC1311.</title>
        <authorList>
            <person name="Sedici K."/>
            <person name="Godart F."/>
            <person name="Aiese Cigliano R."/>
            <person name="Sanseverino W."/>
            <person name="Barakat M."/>
            <person name="Ortet P."/>
            <person name="Marechal E."/>
            <person name="Cagnac O."/>
            <person name="Amato A."/>
        </authorList>
    </citation>
    <scope>NUCLEOTIDE SEQUENCE [LARGE SCALE GENOMIC DNA]</scope>
</reference>
<sequence>MPWKSATVAAAQRDREAFVEESSTKLPVYDSRRDFRSDSLIALRPASPVYTSIGHDVQHMLRLTLYLIPSMALAILGIVTNHFLLTAALPEVSRSRPVNIFSVALMAFSLALSTIYYGFRWHLIEVALSITQLLVTYVVLVALQILKGFPWDPLLSEGMLSITHGVAAWTNLLFSQYLQKANLCSPKPHIVALVIGVCAGVAMFTITVYGLIIHKDYVWYEEWLIVGVGYPAASVLAGRVMVADMISFALLWAFPGGSSSLVLSFFSLLVKISFYLAGQTSMIEMHSWRGFVLSVIIVSLTEVCGTYANARVTQFIRRKAQDITIEPDSLDFVWQWAAVRAALSDEKLILHTHDEAHGEKIVLCAASTDAWLTGYVPAQTVLLRGLILILAESMQDLLQRRMLAYAAGLSVTSIPPRFLRLRENVSIVCFIIMTSNLYKFATSLLAVPFVSTP</sequence>